<keyword evidence="15" id="KW-1185">Reference proteome</keyword>
<dbReference type="PANTHER" id="PTHR45654">
    <property type="entry name" value="HOMEOBOX-LEUCINE ZIPPER PROTEIN MERISTEM L1"/>
    <property type="match status" value="1"/>
</dbReference>
<evidence type="ECO:0000256" key="5">
    <source>
        <dbReference type="ARBA" id="ARBA00023125"/>
    </source>
</evidence>
<dbReference type="GO" id="GO:0008289">
    <property type="term" value="F:lipid binding"/>
    <property type="evidence" value="ECO:0007669"/>
    <property type="project" value="InterPro"/>
</dbReference>
<evidence type="ECO:0000259" key="13">
    <source>
        <dbReference type="PROSITE" id="PS50848"/>
    </source>
</evidence>
<comment type="similarity">
    <text evidence="2">Belongs to the HD-ZIP homeobox family. Class IV subfamily.</text>
</comment>
<dbReference type="InterPro" id="IPR057993">
    <property type="entry name" value="HD-Zip_IV_C"/>
</dbReference>
<dbReference type="PROSITE" id="PS50848">
    <property type="entry name" value="START"/>
    <property type="match status" value="1"/>
</dbReference>
<dbReference type="EMBL" id="JAMSHJ010000006">
    <property type="protein sequence ID" value="KAI5400519.1"/>
    <property type="molecule type" value="Genomic_DNA"/>
</dbReference>
<evidence type="ECO:0000256" key="4">
    <source>
        <dbReference type="ARBA" id="ARBA00023054"/>
    </source>
</evidence>
<feature type="DNA-binding region" description="Homeobox" evidence="9">
    <location>
        <begin position="79"/>
        <end position="138"/>
    </location>
</feature>
<accession>A0A9D4WFC6</accession>
<evidence type="ECO:0000256" key="11">
    <source>
        <dbReference type="SAM" id="MobiDB-lite"/>
    </source>
</evidence>
<keyword evidence="4" id="KW-0175">Coiled coil</keyword>
<feature type="compositionally biased region" description="Basic residues" evidence="11">
    <location>
        <begin position="78"/>
        <end position="87"/>
    </location>
</feature>
<sequence length="818" mass="89669">MGFESGNIYCSMQNSSTFFSTQRNMEGRGEIGLTGDGLETSMIGRMRDDEYESRSGSDNFELEGISGDEQDGGDDQRKRKKRYHRHTPNQIQELESFFKECPHPDEKQRLDLSRRLGLENKQVKFWFQNRRTQMKTQLERHENIMLRQENDKLRGENSIMKDAMVNPICNNCGGPAIPGQILFEEHQIRIENARLKDELNRICALTNKFLGKPISSLANPMALSASNSGLELGIGRNGYGGGSSSLGPSLPMGLDLGDCSAMPGIRSPMGMMGNSNDIQLERSVLIDLALAAMDELLKMAQTDSAIWIKGLDGERDILNQEEYARFSSCIGPKPPGFVAEATRETGIVIINSSALLETLMDANRYADMFQSMIARSVNLDVLSGGIGGTRNGAIHLMHAEVQLLSPLVPVRQVRILRFCKQHAEGVWAVVDVSVEIGHDANSQPFMSCRRLPSGCIVQDMPNGYSKVTWIEHWEYDESVVHQLYRPLLISGIGFGAHRWIATLQRQCEGLAILLSSSISSDDHTALSQAGRRSMLKLAQRMTNNFCSGVCASSARKWDSLQMGTLSDDMRVMTRKNIDDPGEPPGIVLSAATSVWMPVSRQRLFDFLRDERLRSEWDILSNGGPMQEMVHIAKGQGQGNCVSLLRANAVNANDSSMLILQETWMDTSCSVVVYAPVDAQSLNVVMSGGDSAYVALLPSGFAIVPDGNNSSSYGASNETSQKGGGGDNGGSLLTVGFQILVNSLPTAKLTMESVDTVNNLIACTIQKIKAALRGGSRKKVSSQERTANKGTCGEEAVVSANKFVMVRLQLANWNSAQLL</sequence>
<dbReference type="FunFam" id="1.10.10.60:FF:000229">
    <property type="entry name" value="Homeobox-leucine zipper protein HDG1"/>
    <property type="match status" value="1"/>
</dbReference>
<evidence type="ECO:0000256" key="3">
    <source>
        <dbReference type="ARBA" id="ARBA00023015"/>
    </source>
</evidence>
<comment type="subcellular location">
    <subcellularLocation>
        <location evidence="1 9 10">Nucleus</location>
    </subcellularLocation>
</comment>
<dbReference type="PROSITE" id="PS50071">
    <property type="entry name" value="HOMEOBOX_2"/>
    <property type="match status" value="1"/>
</dbReference>
<evidence type="ECO:0000313" key="15">
    <source>
        <dbReference type="Proteomes" id="UP001058974"/>
    </source>
</evidence>
<feature type="domain" description="START" evidence="13">
    <location>
        <begin position="278"/>
        <end position="512"/>
    </location>
</feature>
<dbReference type="InterPro" id="IPR042160">
    <property type="entry name" value="HD-Zip_IV"/>
</dbReference>
<evidence type="ECO:0000259" key="12">
    <source>
        <dbReference type="PROSITE" id="PS50071"/>
    </source>
</evidence>
<dbReference type="InterPro" id="IPR017970">
    <property type="entry name" value="Homeobox_CS"/>
</dbReference>
<dbReference type="InterPro" id="IPR002913">
    <property type="entry name" value="START_lipid-bd_dom"/>
</dbReference>
<dbReference type="Proteomes" id="UP001058974">
    <property type="component" value="Chromosome 6"/>
</dbReference>
<dbReference type="GO" id="GO:0003677">
    <property type="term" value="F:DNA binding"/>
    <property type="evidence" value="ECO:0007669"/>
    <property type="project" value="UniProtKB-UniRule"/>
</dbReference>
<keyword evidence="5 9" id="KW-0238">DNA-binding</keyword>
<keyword evidence="3" id="KW-0805">Transcription regulation</keyword>
<dbReference type="Gramene" id="Psat06G0541600-T1">
    <property type="protein sequence ID" value="KAI5400519.1"/>
    <property type="gene ID" value="KIW84_065416"/>
</dbReference>
<dbReference type="Gene3D" id="1.10.10.60">
    <property type="entry name" value="Homeodomain-like"/>
    <property type="match status" value="1"/>
</dbReference>
<dbReference type="GO" id="GO:0000981">
    <property type="term" value="F:DNA-binding transcription factor activity, RNA polymerase II-specific"/>
    <property type="evidence" value="ECO:0007669"/>
    <property type="project" value="InterPro"/>
</dbReference>
<reference evidence="14 15" key="1">
    <citation type="journal article" date="2022" name="Nat. Genet.">
        <title>Improved pea reference genome and pan-genome highlight genomic features and evolutionary characteristics.</title>
        <authorList>
            <person name="Yang T."/>
            <person name="Liu R."/>
            <person name="Luo Y."/>
            <person name="Hu S."/>
            <person name="Wang D."/>
            <person name="Wang C."/>
            <person name="Pandey M.K."/>
            <person name="Ge S."/>
            <person name="Xu Q."/>
            <person name="Li N."/>
            <person name="Li G."/>
            <person name="Huang Y."/>
            <person name="Saxena R.K."/>
            <person name="Ji Y."/>
            <person name="Li M."/>
            <person name="Yan X."/>
            <person name="He Y."/>
            <person name="Liu Y."/>
            <person name="Wang X."/>
            <person name="Xiang C."/>
            <person name="Varshney R.K."/>
            <person name="Ding H."/>
            <person name="Gao S."/>
            <person name="Zong X."/>
        </authorList>
    </citation>
    <scope>NUCLEOTIDE SEQUENCE [LARGE SCALE GENOMIC DNA]</scope>
    <source>
        <strain evidence="14 15">cv. Zhongwan 6</strain>
    </source>
</reference>
<dbReference type="GO" id="GO:0005634">
    <property type="term" value="C:nucleus"/>
    <property type="evidence" value="ECO:0007669"/>
    <property type="project" value="UniProtKB-SubCell"/>
</dbReference>
<evidence type="ECO:0000256" key="7">
    <source>
        <dbReference type="ARBA" id="ARBA00023163"/>
    </source>
</evidence>
<dbReference type="CDD" id="cd00086">
    <property type="entry name" value="homeodomain"/>
    <property type="match status" value="1"/>
</dbReference>
<dbReference type="CDD" id="cd08875">
    <property type="entry name" value="START_ArGLABRA2_like"/>
    <property type="match status" value="1"/>
</dbReference>
<dbReference type="SMART" id="SM00234">
    <property type="entry name" value="START"/>
    <property type="match status" value="1"/>
</dbReference>
<evidence type="ECO:0000256" key="10">
    <source>
        <dbReference type="RuleBase" id="RU000682"/>
    </source>
</evidence>
<dbReference type="SUPFAM" id="SSF46689">
    <property type="entry name" value="Homeodomain-like"/>
    <property type="match status" value="1"/>
</dbReference>
<dbReference type="Pfam" id="PF25797">
    <property type="entry name" value="PDF2_C"/>
    <property type="match status" value="1"/>
</dbReference>
<evidence type="ECO:0000256" key="2">
    <source>
        <dbReference type="ARBA" id="ARBA00006789"/>
    </source>
</evidence>
<evidence type="ECO:0000313" key="14">
    <source>
        <dbReference type="EMBL" id="KAI5400519.1"/>
    </source>
</evidence>
<feature type="domain" description="Homeobox" evidence="12">
    <location>
        <begin position="77"/>
        <end position="137"/>
    </location>
</feature>
<feature type="region of interest" description="Disordered" evidence="11">
    <location>
        <begin position="48"/>
        <end position="89"/>
    </location>
</feature>
<gene>
    <name evidence="14" type="ORF">KIW84_065416</name>
</gene>
<keyword evidence="8 9" id="KW-0539">Nucleus</keyword>
<evidence type="ECO:0000256" key="9">
    <source>
        <dbReference type="PROSITE-ProRule" id="PRU00108"/>
    </source>
</evidence>
<dbReference type="Pfam" id="PF01852">
    <property type="entry name" value="START"/>
    <property type="match status" value="1"/>
</dbReference>
<dbReference type="InterPro" id="IPR001356">
    <property type="entry name" value="HD"/>
</dbReference>
<keyword evidence="6 9" id="KW-0371">Homeobox</keyword>
<evidence type="ECO:0000256" key="8">
    <source>
        <dbReference type="ARBA" id="ARBA00023242"/>
    </source>
</evidence>
<evidence type="ECO:0000256" key="6">
    <source>
        <dbReference type="ARBA" id="ARBA00023155"/>
    </source>
</evidence>
<dbReference type="Pfam" id="PF00046">
    <property type="entry name" value="Homeodomain"/>
    <property type="match status" value="1"/>
</dbReference>
<keyword evidence="7" id="KW-0804">Transcription</keyword>
<proteinExistence type="inferred from homology"/>
<dbReference type="AlphaFoldDB" id="A0A9D4WFC6"/>
<dbReference type="PROSITE" id="PS00027">
    <property type="entry name" value="HOMEOBOX_1"/>
    <property type="match status" value="1"/>
</dbReference>
<evidence type="ECO:0008006" key="16">
    <source>
        <dbReference type="Google" id="ProtNLM"/>
    </source>
</evidence>
<dbReference type="SMART" id="SM00389">
    <property type="entry name" value="HOX"/>
    <property type="match status" value="1"/>
</dbReference>
<organism evidence="14 15">
    <name type="scientific">Pisum sativum</name>
    <name type="common">Garden pea</name>
    <name type="synonym">Lathyrus oleraceus</name>
    <dbReference type="NCBI Taxonomy" id="3888"/>
    <lineage>
        <taxon>Eukaryota</taxon>
        <taxon>Viridiplantae</taxon>
        <taxon>Streptophyta</taxon>
        <taxon>Embryophyta</taxon>
        <taxon>Tracheophyta</taxon>
        <taxon>Spermatophyta</taxon>
        <taxon>Magnoliopsida</taxon>
        <taxon>eudicotyledons</taxon>
        <taxon>Gunneridae</taxon>
        <taxon>Pentapetalae</taxon>
        <taxon>rosids</taxon>
        <taxon>fabids</taxon>
        <taxon>Fabales</taxon>
        <taxon>Fabaceae</taxon>
        <taxon>Papilionoideae</taxon>
        <taxon>50 kb inversion clade</taxon>
        <taxon>NPAAA clade</taxon>
        <taxon>Hologalegina</taxon>
        <taxon>IRL clade</taxon>
        <taxon>Fabeae</taxon>
        <taxon>Lathyrus</taxon>
    </lineage>
</organism>
<evidence type="ECO:0000256" key="1">
    <source>
        <dbReference type="ARBA" id="ARBA00004123"/>
    </source>
</evidence>
<comment type="caution">
    <text evidence="14">The sequence shown here is derived from an EMBL/GenBank/DDBJ whole genome shotgun (WGS) entry which is preliminary data.</text>
</comment>
<protein>
    <recommendedName>
        <fullName evidence="16">Homeobox-leucine zipper protein ANTHOCYANINLESS 2</fullName>
    </recommendedName>
</protein>
<dbReference type="PANTHER" id="PTHR45654:SF49">
    <property type="entry name" value="HOMEOBOX LEUCINE ZIPPER PROTEIN"/>
    <property type="match status" value="1"/>
</dbReference>
<dbReference type="SUPFAM" id="SSF55961">
    <property type="entry name" value="Bet v1-like"/>
    <property type="match status" value="2"/>
</dbReference>
<name>A0A9D4WFC6_PEA</name>
<dbReference type="InterPro" id="IPR009057">
    <property type="entry name" value="Homeodomain-like_sf"/>
</dbReference>